<gene>
    <name evidence="2" type="ORF">B3C1_04515</name>
</gene>
<sequence>MNQHQFNALVMRAKDAWEHMETFRLAYVANADQLARQADKLKWATISVGFLTGVCSVPIFLQVSATEYLVAVFGVVTGSLTLVDKHFRWEELSAQAWMNQKALDGLQRDLYNFVIDLGHAKAPKDPGLFIQQINEKAEKYTGLRIMNIGQWSAKAKEAVRLHGISKLTFTQGLDSKPDPDEFPTEDAEGIVEVTRG</sequence>
<evidence type="ECO:0000256" key="1">
    <source>
        <dbReference type="SAM" id="MobiDB-lite"/>
    </source>
</evidence>
<organism evidence="2 3">
    <name type="scientific">Gallaecimonas xiamenensis 3-C-1</name>
    <dbReference type="NCBI Taxonomy" id="745411"/>
    <lineage>
        <taxon>Bacteria</taxon>
        <taxon>Pseudomonadati</taxon>
        <taxon>Pseudomonadota</taxon>
        <taxon>Gammaproteobacteria</taxon>
        <taxon>Enterobacterales</taxon>
        <taxon>Gallaecimonadaceae</taxon>
        <taxon>Gallaecimonas</taxon>
    </lineage>
</organism>
<dbReference type="AlphaFoldDB" id="K2IZY3"/>
<dbReference type="OrthoDB" id="7064167at2"/>
<dbReference type="eggNOG" id="ENOG50347JZ">
    <property type="taxonomic scope" value="Bacteria"/>
</dbReference>
<dbReference type="EMBL" id="AMRI01000005">
    <property type="protein sequence ID" value="EKE76141.1"/>
    <property type="molecule type" value="Genomic_DNA"/>
</dbReference>
<dbReference type="STRING" id="745411.B3C1_04515"/>
<reference evidence="2 3" key="1">
    <citation type="journal article" date="2012" name="J. Bacteriol.">
        <title>Genome Sequence of Gallaecimonas xiamenensis Type Strain 3-C-1.</title>
        <authorList>
            <person name="Lai Q."/>
            <person name="Wang L."/>
            <person name="Wang W."/>
            <person name="Shao Z."/>
        </authorList>
    </citation>
    <scope>NUCLEOTIDE SEQUENCE [LARGE SCALE GENOMIC DNA]</scope>
    <source>
        <strain evidence="2 3">3-C-1</strain>
    </source>
</reference>
<evidence type="ECO:0000313" key="2">
    <source>
        <dbReference type="EMBL" id="EKE76141.1"/>
    </source>
</evidence>
<feature type="region of interest" description="Disordered" evidence="1">
    <location>
        <begin position="174"/>
        <end position="196"/>
    </location>
</feature>
<keyword evidence="3" id="KW-1185">Reference proteome</keyword>
<name>K2IZY3_9GAMM</name>
<evidence type="ECO:0008006" key="4">
    <source>
        <dbReference type="Google" id="ProtNLM"/>
    </source>
</evidence>
<comment type="caution">
    <text evidence="2">The sequence shown here is derived from an EMBL/GenBank/DDBJ whole genome shotgun (WGS) entry which is preliminary data.</text>
</comment>
<feature type="compositionally biased region" description="Acidic residues" evidence="1">
    <location>
        <begin position="180"/>
        <end position="189"/>
    </location>
</feature>
<proteinExistence type="predicted"/>
<protein>
    <recommendedName>
        <fullName evidence="4">SMODS and SLOG-associating 2TM effector domain-containing protein</fullName>
    </recommendedName>
</protein>
<accession>K2IZY3</accession>
<dbReference type="RefSeq" id="WP_008483213.1">
    <property type="nucleotide sequence ID" value="NZ_AMRI01000005.1"/>
</dbReference>
<dbReference type="Proteomes" id="UP000006755">
    <property type="component" value="Unassembled WGS sequence"/>
</dbReference>
<evidence type="ECO:0000313" key="3">
    <source>
        <dbReference type="Proteomes" id="UP000006755"/>
    </source>
</evidence>